<comment type="caution">
    <text evidence="4">The sequence shown here is derived from an EMBL/GenBank/DDBJ whole genome shotgun (WGS) entry which is preliminary data.</text>
</comment>
<evidence type="ECO:0000256" key="1">
    <source>
        <dbReference type="ARBA" id="ARBA00004685"/>
    </source>
</evidence>
<dbReference type="PANTHER" id="PTHR33365:SF4">
    <property type="entry name" value="CYCLOCHLOROTINE BIOSYNTHESIS PROTEIN O"/>
    <property type="match status" value="1"/>
</dbReference>
<keyword evidence="5" id="KW-1185">Reference proteome</keyword>
<evidence type="ECO:0000313" key="5">
    <source>
        <dbReference type="Proteomes" id="UP001521785"/>
    </source>
</evidence>
<gene>
    <name evidence="4" type="ORF">SLS60_011507</name>
</gene>
<proteinExistence type="inferred from homology"/>
<dbReference type="PANTHER" id="PTHR33365">
    <property type="entry name" value="YALI0B05434P"/>
    <property type="match status" value="1"/>
</dbReference>
<evidence type="ECO:0008006" key="6">
    <source>
        <dbReference type="Google" id="ProtNLM"/>
    </source>
</evidence>
<feature type="region of interest" description="Disordered" evidence="3">
    <location>
        <begin position="223"/>
        <end position="252"/>
    </location>
</feature>
<evidence type="ECO:0000313" key="4">
    <source>
        <dbReference type="EMBL" id="KAL1591915.1"/>
    </source>
</evidence>
<evidence type="ECO:0000256" key="2">
    <source>
        <dbReference type="ARBA" id="ARBA00035112"/>
    </source>
</evidence>
<protein>
    <recommendedName>
        <fullName evidence="6">Cyclochlorotine biosynthesis protein O</fullName>
    </recommendedName>
</protein>
<name>A0ABR3QIC8_9PLEO</name>
<organism evidence="4 5">
    <name type="scientific">Paraconiothyrium brasiliense</name>
    <dbReference type="NCBI Taxonomy" id="300254"/>
    <lineage>
        <taxon>Eukaryota</taxon>
        <taxon>Fungi</taxon>
        <taxon>Dikarya</taxon>
        <taxon>Ascomycota</taxon>
        <taxon>Pezizomycotina</taxon>
        <taxon>Dothideomycetes</taxon>
        <taxon>Pleosporomycetidae</taxon>
        <taxon>Pleosporales</taxon>
        <taxon>Massarineae</taxon>
        <taxon>Didymosphaeriaceae</taxon>
        <taxon>Paraconiothyrium</taxon>
    </lineage>
</organism>
<accession>A0ABR3QIC8</accession>
<dbReference type="InterPro" id="IPR021765">
    <property type="entry name" value="UstYa-like"/>
</dbReference>
<evidence type="ECO:0000256" key="3">
    <source>
        <dbReference type="SAM" id="MobiDB-lite"/>
    </source>
</evidence>
<comment type="pathway">
    <text evidence="1">Mycotoxin biosynthesis.</text>
</comment>
<dbReference type="Proteomes" id="UP001521785">
    <property type="component" value="Unassembled WGS sequence"/>
</dbReference>
<feature type="compositionally biased region" description="Basic and acidic residues" evidence="3">
    <location>
        <begin position="231"/>
        <end position="252"/>
    </location>
</feature>
<reference evidence="4 5" key="1">
    <citation type="submission" date="2024-02" db="EMBL/GenBank/DDBJ databases">
        <title>De novo assembly and annotation of 12 fungi associated with fruit tree decline syndrome in Ontario, Canada.</title>
        <authorList>
            <person name="Sulman M."/>
            <person name="Ellouze W."/>
            <person name="Ilyukhin E."/>
        </authorList>
    </citation>
    <scope>NUCLEOTIDE SEQUENCE [LARGE SCALE GENOMIC DNA]</scope>
    <source>
        <strain evidence="4 5">M42-189</strain>
    </source>
</reference>
<dbReference type="Pfam" id="PF11807">
    <property type="entry name" value="UstYa"/>
    <property type="match status" value="1"/>
</dbReference>
<sequence>MAFGSMCGSNRSVPSSQVLYEEEHGLLGSEKYNKPEFFKAQISQTNAFRGPNSERPPEEVDEAWTNVGIGMPGLRLSGEEIEQSLGKQLVDGTESQHPVPDGKGGYIAMLEVFHMLHCLDELRKALFYNWDYYSADYLAHNATSSIIQNHHDHCVDALRMSLMCSADVTPVTFIDDSAVPQRRNSLPDFSTKHTCRNFEEIVNWSWENERAIMWEDVGDATTWDPTSVEQEAGHSHESNKHDGQTQRERDVL</sequence>
<dbReference type="EMBL" id="JAKJXO020000022">
    <property type="protein sequence ID" value="KAL1591915.1"/>
    <property type="molecule type" value="Genomic_DNA"/>
</dbReference>
<comment type="similarity">
    <text evidence="2">Belongs to the ustYa family.</text>
</comment>